<feature type="compositionally biased region" description="Pro residues" evidence="1">
    <location>
        <begin position="138"/>
        <end position="153"/>
    </location>
</feature>
<dbReference type="KEGG" id="dcr:108222696"/>
<evidence type="ECO:0000256" key="1">
    <source>
        <dbReference type="SAM" id="MobiDB-lite"/>
    </source>
</evidence>
<name>A0A164YRS2_DAUCS</name>
<dbReference type="SUPFAM" id="SSF56112">
    <property type="entry name" value="Protein kinase-like (PK-like)"/>
    <property type="match status" value="1"/>
</dbReference>
<dbReference type="EMBL" id="LNRQ01000005">
    <property type="protein sequence ID" value="KZM94894.1"/>
    <property type="molecule type" value="Genomic_DNA"/>
</dbReference>
<dbReference type="PROSITE" id="PS50011">
    <property type="entry name" value="PROTEIN_KINASE_DOM"/>
    <property type="match status" value="1"/>
</dbReference>
<evidence type="ECO:0000259" key="2">
    <source>
        <dbReference type="PROSITE" id="PS50011"/>
    </source>
</evidence>
<dbReference type="OrthoDB" id="2379186at2759"/>
<dbReference type="PANTHER" id="PTHR33492:SF9">
    <property type="entry name" value="GB|AAB80672.1"/>
    <property type="match status" value="1"/>
</dbReference>
<feature type="region of interest" description="Disordered" evidence="1">
    <location>
        <begin position="1"/>
        <end position="179"/>
    </location>
</feature>
<gene>
    <name evidence="3" type="ORF">DCAR_018136</name>
    <name evidence="4" type="ORF">DCAR_0520758</name>
</gene>
<organism evidence="3">
    <name type="scientific">Daucus carota subsp. sativus</name>
    <name type="common">Carrot</name>
    <dbReference type="NCBI Taxonomy" id="79200"/>
    <lineage>
        <taxon>Eukaryota</taxon>
        <taxon>Viridiplantae</taxon>
        <taxon>Streptophyta</taxon>
        <taxon>Embryophyta</taxon>
        <taxon>Tracheophyta</taxon>
        <taxon>Spermatophyta</taxon>
        <taxon>Magnoliopsida</taxon>
        <taxon>eudicotyledons</taxon>
        <taxon>Gunneridae</taxon>
        <taxon>Pentapetalae</taxon>
        <taxon>asterids</taxon>
        <taxon>campanulids</taxon>
        <taxon>Apiales</taxon>
        <taxon>Apiaceae</taxon>
        <taxon>Apioideae</taxon>
        <taxon>Scandiceae</taxon>
        <taxon>Daucinae</taxon>
        <taxon>Daucus</taxon>
        <taxon>Daucus sect. Daucus</taxon>
    </lineage>
</organism>
<reference evidence="4" key="2">
    <citation type="submission" date="2022-03" db="EMBL/GenBank/DDBJ databases">
        <title>Draft title - Genomic analysis of global carrot germplasm unveils the trajectory of domestication and the origin of high carotenoid orange carrot.</title>
        <authorList>
            <person name="Iorizzo M."/>
            <person name="Ellison S."/>
            <person name="Senalik D."/>
            <person name="Macko-Podgorni A."/>
            <person name="Grzebelus D."/>
            <person name="Bostan H."/>
            <person name="Rolling W."/>
            <person name="Curaba J."/>
            <person name="Simon P."/>
        </authorList>
    </citation>
    <scope>NUCLEOTIDE SEQUENCE</scope>
    <source>
        <tissue evidence="4">Leaf</tissue>
    </source>
</reference>
<dbReference type="Gene3D" id="1.10.10.60">
    <property type="entry name" value="Homeodomain-like"/>
    <property type="match status" value="1"/>
</dbReference>
<evidence type="ECO:0000313" key="5">
    <source>
        <dbReference type="Proteomes" id="UP000077755"/>
    </source>
</evidence>
<sequence length="1009" mass="112268">MGDTKGGDNTKKQHLTTTTTSSSPPTHPQQASAAAAQDSSTDSIPHHHHLVGVSGSPFLSPPPPLYTNIPAHGSATVPSSFDQNQIVVNTNPKRPRYTSAGQWKLLPSPSPSQKQTNLPYQQVNIPLVISNESTPSPSNQPPSTIPPPPPPPAAAAASSSDTAASSPSHPSLSGSQECANLSEAGGDEQLLQQQEQRLQMRKGKIVSPPWKPNESLWLARAWRIQYEGGSTSAPPQEGQGGSGQPATGRSATKTRAEKDKQVSEYLKSHGVNRDAKQAGTKWDNMLGDYRRVYKWERFGGRDQTGRSFFRLSSVERKTYNLPTSFDEQVYDELCQFMGSRMRTLISNSRPGAFDDPCPSHLLLRSLPPPPIFRDDNDIPLTARAKQLGLTSGGEAFGQGGRGSLLGYDTGCSSDVMLTPSRELKRIGKVRMIWEESVNLWGEEGEHHRGRVKVQGLSFLNADELTYLDDSMVACTLETFEDATPLKGFSVDRFLSGQQIKVFGRRNSSTSAPPNPASFSGFHDRMQLPSTEPSIRSITAWEFQDPTEYYLGCLKIPPSTLPSLVELSWYLQEPPAEELRFPLRKDVYRDLPQGKELFFTTSSELLDCRAIMYEILSPIIRSNPSLTASTRDSFIGLWDDCINRLISKFCSSEMVFIRKPSSHSAEDPFQDQWPNLTAFMRNFCLWRGEETDQVREGQVDPSNSIVEKLSWTYTDLPYVLGYYAVGYIVTFCAFSPSQDGNIIRTDIHTLDLSTPAERLKALIPCWRIAGLLSLLAERCLFHINKGGKNPKLSPYSDFERIELGSGNVVEMTPNTVTKYFSNKRKWCAVKEIYDFLDQRIPHSEIIFRDSEKDLALTFKPRGCKFKPKNLDQLVDALKCVTEALVALHDLSFMHRDLDWDKVVMRRSSENIEWFLTGFEEAVGAPQIYPHAAASGKHAPEMGRGMHGVKVDVWGVGMLVKSSGVASIPKLLRELQNRCLDPNPEQRPTAADCYHHLLQLHSSMPPSTTFD</sequence>
<dbReference type="GO" id="GO:0004672">
    <property type="term" value="F:protein kinase activity"/>
    <property type="evidence" value="ECO:0007669"/>
    <property type="project" value="InterPro"/>
</dbReference>
<feature type="compositionally biased region" description="Low complexity" evidence="1">
    <location>
        <begin position="16"/>
        <end position="43"/>
    </location>
</feature>
<dbReference type="InterPro" id="IPR000719">
    <property type="entry name" value="Prot_kinase_dom"/>
</dbReference>
<dbReference type="Proteomes" id="UP000077755">
    <property type="component" value="Chromosome 5"/>
</dbReference>
<feature type="domain" description="Protein kinase" evidence="2">
    <location>
        <begin position="713"/>
        <end position="996"/>
    </location>
</feature>
<dbReference type="Gene3D" id="1.10.510.10">
    <property type="entry name" value="Transferase(Phosphotransferase) domain 1"/>
    <property type="match status" value="1"/>
</dbReference>
<dbReference type="InterPro" id="IPR011009">
    <property type="entry name" value="Kinase-like_dom_sf"/>
</dbReference>
<feature type="compositionally biased region" description="Polar residues" evidence="1">
    <location>
        <begin position="76"/>
        <end position="92"/>
    </location>
</feature>
<proteinExistence type="predicted"/>
<feature type="compositionally biased region" description="Basic and acidic residues" evidence="1">
    <location>
        <begin position="1"/>
        <end position="11"/>
    </location>
</feature>
<dbReference type="AlphaFoldDB" id="A0A164YRS2"/>
<evidence type="ECO:0000313" key="3">
    <source>
        <dbReference type="EMBL" id="KZM94894.1"/>
    </source>
</evidence>
<dbReference type="PANTHER" id="PTHR33492">
    <property type="entry name" value="OSJNBA0043A12.37 PROTEIN-RELATED"/>
    <property type="match status" value="1"/>
</dbReference>
<dbReference type="OMA" id="WRVQYQG"/>
<reference evidence="3" key="1">
    <citation type="journal article" date="2016" name="Nat. Genet.">
        <title>A high-quality carrot genome assembly provides new insights into carotenoid accumulation and asterid genome evolution.</title>
        <authorList>
            <person name="Iorizzo M."/>
            <person name="Ellison S."/>
            <person name="Senalik D."/>
            <person name="Zeng P."/>
            <person name="Satapoomin P."/>
            <person name="Huang J."/>
            <person name="Bowman M."/>
            <person name="Iovene M."/>
            <person name="Sanseverino W."/>
            <person name="Cavagnaro P."/>
            <person name="Yildiz M."/>
            <person name="Macko-Podgorni A."/>
            <person name="Moranska E."/>
            <person name="Grzebelus E."/>
            <person name="Grzebelus D."/>
            <person name="Ashrafi H."/>
            <person name="Zheng Z."/>
            <person name="Cheng S."/>
            <person name="Spooner D."/>
            <person name="Van Deynze A."/>
            <person name="Simon P."/>
        </authorList>
    </citation>
    <scope>NUCLEOTIDE SEQUENCE [LARGE SCALE GENOMIC DNA]</scope>
    <source>
        <tissue evidence="3">Leaf</tissue>
    </source>
</reference>
<dbReference type="GO" id="GO:0005524">
    <property type="term" value="F:ATP binding"/>
    <property type="evidence" value="ECO:0007669"/>
    <property type="project" value="InterPro"/>
</dbReference>
<accession>A0A164YRS2</accession>
<evidence type="ECO:0000313" key="4">
    <source>
        <dbReference type="EMBL" id="WOH01376.1"/>
    </source>
</evidence>
<dbReference type="Gramene" id="KZM94894">
    <property type="protein sequence ID" value="KZM94894"/>
    <property type="gene ID" value="DCAR_018136"/>
</dbReference>
<keyword evidence="5" id="KW-1185">Reference proteome</keyword>
<protein>
    <recommendedName>
        <fullName evidence="2">Protein kinase domain-containing protein</fullName>
    </recommendedName>
</protein>
<feature type="compositionally biased region" description="Polar residues" evidence="1">
    <location>
        <begin position="111"/>
        <end position="124"/>
    </location>
</feature>
<dbReference type="STRING" id="79200.A0A164YRS2"/>
<feature type="compositionally biased region" description="Low complexity" evidence="1">
    <location>
        <begin position="154"/>
        <end position="175"/>
    </location>
</feature>
<dbReference type="EMBL" id="CP093347">
    <property type="protein sequence ID" value="WOH01376.1"/>
    <property type="molecule type" value="Genomic_DNA"/>
</dbReference>
<feature type="region of interest" description="Disordered" evidence="1">
    <location>
        <begin position="228"/>
        <end position="259"/>
    </location>
</feature>